<evidence type="ECO:0000259" key="1">
    <source>
        <dbReference type="Pfam" id="PF07872"/>
    </source>
</evidence>
<name>A0A1M5Q4A6_9FIRM</name>
<dbReference type="EMBL" id="FQWY01000030">
    <property type="protein sequence ID" value="SHH09097.1"/>
    <property type="molecule type" value="Genomic_DNA"/>
</dbReference>
<reference evidence="3" key="1">
    <citation type="submission" date="2016-11" db="EMBL/GenBank/DDBJ databases">
        <authorList>
            <person name="Varghese N."/>
            <person name="Submissions S."/>
        </authorList>
    </citation>
    <scope>NUCLEOTIDE SEQUENCE [LARGE SCALE GENOMIC DNA]</scope>
    <source>
        <strain evidence="3">DSM 11003</strain>
    </source>
</reference>
<keyword evidence="3" id="KW-1185">Reference proteome</keyword>
<evidence type="ECO:0000313" key="3">
    <source>
        <dbReference type="Proteomes" id="UP000242329"/>
    </source>
</evidence>
<sequence length="72" mass="7796">MAQSIPVQNDLVVLLENGTSTTGRPLTKRLSYKNVKLTASDDDVYAVAQGIIGLQEKNSLAVYKVSTVEITE</sequence>
<dbReference type="STRING" id="1123382.SAMN02745221_01655"/>
<accession>A0A1M5Q4A6</accession>
<dbReference type="AlphaFoldDB" id="A0A1M5Q4A6"/>
<organism evidence="2 3">
    <name type="scientific">Thermosyntropha lipolytica DSM 11003</name>
    <dbReference type="NCBI Taxonomy" id="1123382"/>
    <lineage>
        <taxon>Bacteria</taxon>
        <taxon>Bacillati</taxon>
        <taxon>Bacillota</taxon>
        <taxon>Clostridia</taxon>
        <taxon>Eubacteriales</taxon>
        <taxon>Syntrophomonadaceae</taxon>
        <taxon>Thermosyntropha</taxon>
    </lineage>
</organism>
<gene>
    <name evidence="2" type="ORF">SAMN02745221_01655</name>
</gene>
<proteinExistence type="predicted"/>
<dbReference type="Pfam" id="PF07872">
    <property type="entry name" value="DUF1659"/>
    <property type="match status" value="1"/>
</dbReference>
<dbReference type="RefSeq" id="WP_073092703.1">
    <property type="nucleotide sequence ID" value="NZ_FQWY01000030.1"/>
</dbReference>
<protein>
    <recommendedName>
        <fullName evidence="1">DUF1659 domain-containing protein</fullName>
    </recommendedName>
</protein>
<dbReference type="Proteomes" id="UP000242329">
    <property type="component" value="Unassembled WGS sequence"/>
</dbReference>
<evidence type="ECO:0000313" key="2">
    <source>
        <dbReference type="EMBL" id="SHH09097.1"/>
    </source>
</evidence>
<dbReference type="OrthoDB" id="1778796at2"/>
<dbReference type="InterPro" id="IPR012454">
    <property type="entry name" value="DUF1659"/>
</dbReference>
<feature type="domain" description="DUF1659" evidence="1">
    <location>
        <begin position="3"/>
        <end position="72"/>
    </location>
</feature>